<evidence type="ECO:0000313" key="2">
    <source>
        <dbReference type="EMBL" id="SJZ33953.1"/>
    </source>
</evidence>
<organism evidence="2 3">
    <name type="scientific">Selenihalanaerobacter shriftii</name>
    <dbReference type="NCBI Taxonomy" id="142842"/>
    <lineage>
        <taxon>Bacteria</taxon>
        <taxon>Bacillati</taxon>
        <taxon>Bacillota</taxon>
        <taxon>Clostridia</taxon>
        <taxon>Halanaerobiales</taxon>
        <taxon>Halobacteroidaceae</taxon>
        <taxon>Selenihalanaerobacter</taxon>
    </lineage>
</organism>
<keyword evidence="2" id="KW-0282">Flagellum</keyword>
<dbReference type="OrthoDB" id="3493at2"/>
<dbReference type="InterPro" id="IPR009875">
    <property type="entry name" value="PilZ_domain"/>
</dbReference>
<accession>A0A1T4JUY7</accession>
<name>A0A1T4JUY7_9FIRM</name>
<dbReference type="Proteomes" id="UP000190625">
    <property type="component" value="Unassembled WGS sequence"/>
</dbReference>
<keyword evidence="3" id="KW-1185">Reference proteome</keyword>
<gene>
    <name evidence="2" type="ORF">SAMN02745118_00432</name>
</gene>
<dbReference type="Pfam" id="PF07238">
    <property type="entry name" value="PilZ"/>
    <property type="match status" value="1"/>
</dbReference>
<evidence type="ECO:0000313" key="3">
    <source>
        <dbReference type="Proteomes" id="UP000190625"/>
    </source>
</evidence>
<dbReference type="AlphaFoldDB" id="A0A1T4JUY7"/>
<protein>
    <submittedName>
        <fullName evidence="2">C-di-GMP-binding flagellar brake protein YcgR, contains PilZNR and PilZ domains</fullName>
    </submittedName>
</protein>
<sequence length="216" mass="25183">MDINHLVNKKLNFRKPAVDFSDLSDTIRCQILEIKNERLIVQLSNDLDLTSGKLVQMVYIDNAQGIYYFNTEIVSVEMPLIKLKLPNKIQNYQRRQFVRVEYQTEIEFSPVSYQGENLTHLEDKKGHGQMIDISGGGICFKSDIKLLEELVIDLRFRLNENDFEILGEVVRVLKKGDEYEIGIKFDILSSKVEDQISNFVLQQQIKNRRRKLVVSE</sequence>
<dbReference type="SUPFAM" id="SSF141371">
    <property type="entry name" value="PilZ domain-like"/>
    <property type="match status" value="1"/>
</dbReference>
<dbReference type="GO" id="GO:0035438">
    <property type="term" value="F:cyclic-di-GMP binding"/>
    <property type="evidence" value="ECO:0007669"/>
    <property type="project" value="InterPro"/>
</dbReference>
<feature type="domain" description="PilZ" evidence="1">
    <location>
        <begin position="93"/>
        <end position="201"/>
    </location>
</feature>
<dbReference type="RefSeq" id="WP_159442869.1">
    <property type="nucleotide sequence ID" value="NZ_FUWM01000004.1"/>
</dbReference>
<keyword evidence="2" id="KW-0969">Cilium</keyword>
<keyword evidence="2" id="KW-0966">Cell projection</keyword>
<dbReference type="STRING" id="142842.SAMN02745118_00432"/>
<reference evidence="3" key="1">
    <citation type="submission" date="2017-02" db="EMBL/GenBank/DDBJ databases">
        <authorList>
            <person name="Varghese N."/>
            <person name="Submissions S."/>
        </authorList>
    </citation>
    <scope>NUCLEOTIDE SEQUENCE [LARGE SCALE GENOMIC DNA]</scope>
    <source>
        <strain evidence="3">ATCC BAA-73</strain>
    </source>
</reference>
<evidence type="ECO:0000259" key="1">
    <source>
        <dbReference type="Pfam" id="PF07238"/>
    </source>
</evidence>
<dbReference type="EMBL" id="FUWM01000004">
    <property type="protein sequence ID" value="SJZ33953.1"/>
    <property type="molecule type" value="Genomic_DNA"/>
</dbReference>
<proteinExistence type="predicted"/>
<dbReference type="Gene3D" id="2.40.10.220">
    <property type="entry name" value="predicted glycosyltransferase like domains"/>
    <property type="match status" value="1"/>
</dbReference>